<dbReference type="Proteomes" id="UP000231987">
    <property type="component" value="Unassembled WGS sequence"/>
</dbReference>
<feature type="region of interest" description="Disordered" evidence="7">
    <location>
        <begin position="63"/>
        <end position="120"/>
    </location>
</feature>
<evidence type="ECO:0000256" key="6">
    <source>
        <dbReference type="ARBA" id="ARBA00025321"/>
    </source>
</evidence>
<evidence type="ECO:0000256" key="7">
    <source>
        <dbReference type="SAM" id="MobiDB-lite"/>
    </source>
</evidence>
<keyword evidence="4" id="KW-0472">Membrane</keyword>
<evidence type="ECO:0000256" key="4">
    <source>
        <dbReference type="ARBA" id="ARBA00022475"/>
    </source>
</evidence>
<dbReference type="Pfam" id="PF07886">
    <property type="entry name" value="BA14K"/>
    <property type="match status" value="2"/>
</dbReference>
<comment type="function">
    <text evidence="6">Has immunoglobulin-binding and hemagglutination properties, and can bind to mannose. Essential for virulence. May be involved in LPS biosynthesis or polysaccharide transport.</text>
</comment>
<dbReference type="RefSeq" id="WP_100674064.1">
    <property type="nucleotide sequence ID" value="NZ_NJGD01000017.1"/>
</dbReference>
<feature type="compositionally biased region" description="Basic and acidic residues" evidence="7">
    <location>
        <begin position="87"/>
        <end position="98"/>
    </location>
</feature>
<evidence type="ECO:0000256" key="5">
    <source>
        <dbReference type="ARBA" id="ARBA00022734"/>
    </source>
</evidence>
<dbReference type="InterPro" id="IPR012413">
    <property type="entry name" value="BA14K"/>
</dbReference>
<protein>
    <recommendedName>
        <fullName evidence="3">Lectin-like protein BA14k</fullName>
    </recommendedName>
</protein>
<dbReference type="GO" id="GO:0030246">
    <property type="term" value="F:carbohydrate binding"/>
    <property type="evidence" value="ECO:0007669"/>
    <property type="project" value="UniProtKB-KW"/>
</dbReference>
<comment type="caution">
    <text evidence="8">The sequence shown here is derived from an EMBL/GenBank/DDBJ whole genome shotgun (WGS) entry which is preliminary data.</text>
</comment>
<feature type="region of interest" description="Disordered" evidence="7">
    <location>
        <begin position="176"/>
        <end position="198"/>
    </location>
</feature>
<proteinExistence type="inferred from homology"/>
<keyword evidence="4" id="KW-1003">Cell membrane</keyword>
<dbReference type="EMBL" id="NJGD01000017">
    <property type="protein sequence ID" value="PJR11943.1"/>
    <property type="molecule type" value="Genomic_DNA"/>
</dbReference>
<sequence length="235" mass="25915">MKTALAVFGGFVLSLALFLSGAVVAVLFLTGKPARQPQLDVNQAEIWTKQPRAVDRAAQQFERLPARSAPTDLNASRESETPAMGNEAEKERAPEPLDKTATASIQPPPAQEQPTASTVPAAHADWCAKRYRSYRPFDNSYRSFSGGRRTCNSPYMDAAWGPSEDISPVTRGIEAEEADDPSTQMEYSADNGADNGEAIRLTQEHVAYCFSRYRSYRPEDNSYQPYSGGPRKQCR</sequence>
<organism evidence="8 9">
    <name type="scientific">Rhizobium meliloti</name>
    <name type="common">Ensifer meliloti</name>
    <name type="synonym">Sinorhizobium meliloti</name>
    <dbReference type="NCBI Taxonomy" id="382"/>
    <lineage>
        <taxon>Bacteria</taxon>
        <taxon>Pseudomonadati</taxon>
        <taxon>Pseudomonadota</taxon>
        <taxon>Alphaproteobacteria</taxon>
        <taxon>Hyphomicrobiales</taxon>
        <taxon>Rhizobiaceae</taxon>
        <taxon>Sinorhizobium/Ensifer group</taxon>
        <taxon>Sinorhizobium</taxon>
    </lineage>
</organism>
<evidence type="ECO:0000313" key="8">
    <source>
        <dbReference type="EMBL" id="PJR11943.1"/>
    </source>
</evidence>
<gene>
    <name evidence="8" type="ORF">CEJ86_26270</name>
</gene>
<evidence type="ECO:0000256" key="1">
    <source>
        <dbReference type="ARBA" id="ARBA00004167"/>
    </source>
</evidence>
<name>A0A2J0YVZ5_RHIML</name>
<evidence type="ECO:0000256" key="2">
    <source>
        <dbReference type="ARBA" id="ARBA00010270"/>
    </source>
</evidence>
<comment type="similarity">
    <text evidence="2">Belongs to the BA14k family.</text>
</comment>
<keyword evidence="5" id="KW-0430">Lectin</keyword>
<evidence type="ECO:0000313" key="9">
    <source>
        <dbReference type="Proteomes" id="UP000231987"/>
    </source>
</evidence>
<evidence type="ECO:0000256" key="3">
    <source>
        <dbReference type="ARBA" id="ARBA00020552"/>
    </source>
</evidence>
<accession>A0A2J0YVZ5</accession>
<reference evidence="8 9" key="1">
    <citation type="submission" date="2017-06" db="EMBL/GenBank/DDBJ databases">
        <title>Ensifer strains isolated from leguminous trees and herbs display diverse denitrification phenotypes with some acting as strong N2O sinks.</title>
        <authorList>
            <person name="Woliy K."/>
            <person name="Mania D."/>
            <person name="Bakken L.R."/>
            <person name="Frostegard A."/>
        </authorList>
    </citation>
    <scope>NUCLEOTIDE SEQUENCE [LARGE SCALE GENOMIC DNA]</scope>
    <source>
        <strain evidence="8 9">AC50a</strain>
    </source>
</reference>
<dbReference type="AlphaFoldDB" id="A0A2J0YVZ5"/>
<dbReference type="GO" id="GO:0016020">
    <property type="term" value="C:membrane"/>
    <property type="evidence" value="ECO:0007669"/>
    <property type="project" value="UniProtKB-SubCell"/>
</dbReference>
<comment type="subcellular location">
    <subcellularLocation>
        <location evidence="1">Membrane</location>
        <topology evidence="1">Single-pass membrane protein</topology>
    </subcellularLocation>
</comment>